<evidence type="ECO:0000259" key="8">
    <source>
        <dbReference type="Pfam" id="PF00520"/>
    </source>
</evidence>
<dbReference type="SUPFAM" id="SSF48403">
    <property type="entry name" value="Ankyrin repeat"/>
    <property type="match status" value="1"/>
</dbReference>
<dbReference type="InterPro" id="IPR005821">
    <property type="entry name" value="Ion_trans_dom"/>
</dbReference>
<name>A0A2P6VN74_9CHLO</name>
<dbReference type="Proteomes" id="UP000239649">
    <property type="component" value="Unassembled WGS sequence"/>
</dbReference>
<evidence type="ECO:0000256" key="1">
    <source>
        <dbReference type="ARBA" id="ARBA00004141"/>
    </source>
</evidence>
<evidence type="ECO:0000256" key="4">
    <source>
        <dbReference type="ARBA" id="ARBA00022989"/>
    </source>
</evidence>
<protein>
    <submittedName>
        <fullName evidence="9">WD-40 repeat</fullName>
    </submittedName>
</protein>
<dbReference type="Pfam" id="PF00520">
    <property type="entry name" value="Ion_trans"/>
    <property type="match status" value="1"/>
</dbReference>
<feature type="transmembrane region" description="Helical" evidence="7">
    <location>
        <begin position="206"/>
        <end position="233"/>
    </location>
</feature>
<dbReference type="InterPro" id="IPR024862">
    <property type="entry name" value="TRPV"/>
</dbReference>
<keyword evidence="3" id="KW-0677">Repeat</keyword>
<keyword evidence="5 7" id="KW-0472">Membrane</keyword>
<evidence type="ECO:0000256" key="7">
    <source>
        <dbReference type="SAM" id="Phobius"/>
    </source>
</evidence>
<dbReference type="PANTHER" id="PTHR10582">
    <property type="entry name" value="TRANSIENT RECEPTOR POTENTIAL ION CHANNEL PROTEIN"/>
    <property type="match status" value="1"/>
</dbReference>
<proteinExistence type="predicted"/>
<reference evidence="9 10" key="1">
    <citation type="journal article" date="2018" name="Plant J.">
        <title>Genome sequences of Chlorella sorokiniana UTEX 1602 and Micractinium conductrix SAG 241.80: implications to maltose excretion by a green alga.</title>
        <authorList>
            <person name="Arriola M.B."/>
            <person name="Velmurugan N."/>
            <person name="Zhang Y."/>
            <person name="Plunkett M.H."/>
            <person name="Hondzo H."/>
            <person name="Barney B.M."/>
        </authorList>
    </citation>
    <scope>NUCLEOTIDE SEQUENCE [LARGE SCALE GENOMIC DNA]</scope>
    <source>
        <strain evidence="9 10">SAG 241.80</strain>
    </source>
</reference>
<dbReference type="OrthoDB" id="10569877at2759"/>
<comment type="subcellular location">
    <subcellularLocation>
        <location evidence="1">Membrane</location>
        <topology evidence="1">Multi-pass membrane protein</topology>
    </subcellularLocation>
</comment>
<evidence type="ECO:0000313" key="9">
    <source>
        <dbReference type="EMBL" id="PSC75548.1"/>
    </source>
</evidence>
<organism evidence="9 10">
    <name type="scientific">Micractinium conductrix</name>
    <dbReference type="NCBI Taxonomy" id="554055"/>
    <lineage>
        <taxon>Eukaryota</taxon>
        <taxon>Viridiplantae</taxon>
        <taxon>Chlorophyta</taxon>
        <taxon>core chlorophytes</taxon>
        <taxon>Trebouxiophyceae</taxon>
        <taxon>Chlorellales</taxon>
        <taxon>Chlorellaceae</taxon>
        <taxon>Chlorella clade</taxon>
        <taxon>Micractinium</taxon>
    </lineage>
</organism>
<feature type="domain" description="Ion transport" evidence="8">
    <location>
        <begin position="189"/>
        <end position="363"/>
    </location>
</feature>
<feature type="region of interest" description="Disordered" evidence="6">
    <location>
        <begin position="24"/>
        <end position="55"/>
    </location>
</feature>
<feature type="transmembrane region" description="Helical" evidence="7">
    <location>
        <begin position="295"/>
        <end position="311"/>
    </location>
</feature>
<evidence type="ECO:0000256" key="2">
    <source>
        <dbReference type="ARBA" id="ARBA00022692"/>
    </source>
</evidence>
<evidence type="ECO:0000313" key="10">
    <source>
        <dbReference type="Proteomes" id="UP000239649"/>
    </source>
</evidence>
<feature type="transmembrane region" description="Helical" evidence="7">
    <location>
        <begin position="331"/>
        <end position="352"/>
    </location>
</feature>
<sequence>MGSDQAELPDYEAVWRRELGPCQQRRFRADPSPAGCGADRSAGSSAETDHSGASADAGWCSEIPVVAYVVTVRDAAAPGAAGLLRPLLRRWQAGGCNTSAFRLPVVQAVIDWKWRFCRRLLLAQLALFAVWLVAHFAFALAYVRPDAALPASLRGRLAVGAQLLSLAAMVPFAYAEACTAAAYGLRGFDAWRVLDLTTYVLQAATAALYLGSLLAARHVLPVATALQCVLLLFRLQMFSRVFPATRWAIVDDLQEVMHDLRWYLASFALGMLGFAAAFVVLLSPDAAAGDGREEFAGLGRAFVTMVSWVAGDPNLPLLYGPGVAHPGAACALGLAYIFIFTLVMMTLLVGLVTNTLQKVTQDAAARQLLAKALAIDELETALPWLLRHLWPRMHPHHLHALRIDPSKLDSVRLDRLWAGMADADAEAMQGDAPPSVRWQGSLMDAYLGALELGEGSPLAGGVFDYQREVIAALPLSDTAMLEQDALYRAAEIFDVVAVRQLCSLGSDELRRQLSFRDGEGDNALHYAVYLAGSKGLLQPPELLQAALEVLAALLDALTENGFAAEHVAATNADGETALHYAAWRWVKQWSERHEELGQRLLEAASMGTVKARTRNRERDTDLHTAALCRSPFALQLVHKGADVK</sequence>
<dbReference type="AlphaFoldDB" id="A0A2P6VN74"/>
<feature type="transmembrane region" description="Helical" evidence="7">
    <location>
        <begin position="163"/>
        <end position="185"/>
    </location>
</feature>
<dbReference type="GO" id="GO:0005216">
    <property type="term" value="F:monoatomic ion channel activity"/>
    <property type="evidence" value="ECO:0007669"/>
    <property type="project" value="InterPro"/>
</dbReference>
<dbReference type="GO" id="GO:0098703">
    <property type="term" value="P:calcium ion import across plasma membrane"/>
    <property type="evidence" value="ECO:0007669"/>
    <property type="project" value="TreeGrafter"/>
</dbReference>
<dbReference type="Gene3D" id="1.10.287.70">
    <property type="match status" value="1"/>
</dbReference>
<evidence type="ECO:0000256" key="5">
    <source>
        <dbReference type="ARBA" id="ARBA00023136"/>
    </source>
</evidence>
<evidence type="ECO:0000256" key="3">
    <source>
        <dbReference type="ARBA" id="ARBA00022737"/>
    </source>
</evidence>
<gene>
    <name evidence="9" type="ORF">C2E20_1646</name>
</gene>
<feature type="transmembrane region" description="Helical" evidence="7">
    <location>
        <begin position="120"/>
        <end position="143"/>
    </location>
</feature>
<comment type="caution">
    <text evidence="9">The sequence shown here is derived from an EMBL/GenBank/DDBJ whole genome shotgun (WGS) entry which is preliminary data.</text>
</comment>
<dbReference type="PANTHER" id="PTHR10582:SF2">
    <property type="entry name" value="INACTIVE"/>
    <property type="match status" value="1"/>
</dbReference>
<accession>A0A2P6VN74</accession>
<dbReference type="Gene3D" id="1.25.40.20">
    <property type="entry name" value="Ankyrin repeat-containing domain"/>
    <property type="match status" value="1"/>
</dbReference>
<keyword evidence="2 7" id="KW-0812">Transmembrane</keyword>
<dbReference type="InterPro" id="IPR036770">
    <property type="entry name" value="Ankyrin_rpt-contain_sf"/>
</dbReference>
<keyword evidence="4 7" id="KW-1133">Transmembrane helix</keyword>
<keyword evidence="10" id="KW-1185">Reference proteome</keyword>
<evidence type="ECO:0000256" key="6">
    <source>
        <dbReference type="SAM" id="MobiDB-lite"/>
    </source>
</evidence>
<dbReference type="EMBL" id="LHPF02000002">
    <property type="protein sequence ID" value="PSC75548.1"/>
    <property type="molecule type" value="Genomic_DNA"/>
</dbReference>
<dbReference type="GO" id="GO:0005886">
    <property type="term" value="C:plasma membrane"/>
    <property type="evidence" value="ECO:0007669"/>
    <property type="project" value="TreeGrafter"/>
</dbReference>
<feature type="transmembrane region" description="Helical" evidence="7">
    <location>
        <begin position="262"/>
        <end position="283"/>
    </location>
</feature>